<evidence type="ECO:0000313" key="2">
    <source>
        <dbReference type="Proteomes" id="UP001056120"/>
    </source>
</evidence>
<sequence>MLVRVFRWPITTVMVVITGHKSSGGVELWIDNDDTDLAVVTVNGSGNGNFMVAWIRVHSDGGGTVLKMVEGG</sequence>
<reference evidence="2" key="1">
    <citation type="journal article" date="2022" name="Mol. Ecol. Resour.">
        <title>The genomes of chicory, endive, great burdock and yacon provide insights into Asteraceae palaeo-polyploidization history and plant inulin production.</title>
        <authorList>
            <person name="Fan W."/>
            <person name="Wang S."/>
            <person name="Wang H."/>
            <person name="Wang A."/>
            <person name="Jiang F."/>
            <person name="Liu H."/>
            <person name="Zhao H."/>
            <person name="Xu D."/>
            <person name="Zhang Y."/>
        </authorList>
    </citation>
    <scope>NUCLEOTIDE SEQUENCE [LARGE SCALE GENOMIC DNA]</scope>
    <source>
        <strain evidence="2">cv. Yunnan</strain>
    </source>
</reference>
<dbReference type="Proteomes" id="UP001056120">
    <property type="component" value="Linkage Group LG16"/>
</dbReference>
<dbReference type="EMBL" id="CM042033">
    <property type="protein sequence ID" value="KAI3774231.1"/>
    <property type="molecule type" value="Genomic_DNA"/>
</dbReference>
<accession>A0ACB9FTD7</accession>
<keyword evidence="2" id="KW-1185">Reference proteome</keyword>
<comment type="caution">
    <text evidence="1">The sequence shown here is derived from an EMBL/GenBank/DDBJ whole genome shotgun (WGS) entry which is preliminary data.</text>
</comment>
<protein>
    <submittedName>
        <fullName evidence="1">Uncharacterized protein</fullName>
    </submittedName>
</protein>
<gene>
    <name evidence="1" type="ORF">L1987_48778</name>
</gene>
<proteinExistence type="predicted"/>
<evidence type="ECO:0000313" key="1">
    <source>
        <dbReference type="EMBL" id="KAI3774231.1"/>
    </source>
</evidence>
<reference evidence="1 2" key="2">
    <citation type="journal article" date="2022" name="Mol. Ecol. Resour.">
        <title>The genomes of chicory, endive, great burdock and yacon provide insights into Asteraceae paleo-polyploidization history and plant inulin production.</title>
        <authorList>
            <person name="Fan W."/>
            <person name="Wang S."/>
            <person name="Wang H."/>
            <person name="Wang A."/>
            <person name="Jiang F."/>
            <person name="Liu H."/>
            <person name="Zhao H."/>
            <person name="Xu D."/>
            <person name="Zhang Y."/>
        </authorList>
    </citation>
    <scope>NUCLEOTIDE SEQUENCE [LARGE SCALE GENOMIC DNA]</scope>
    <source>
        <strain evidence="2">cv. Yunnan</strain>
        <tissue evidence="1">Leaves</tissue>
    </source>
</reference>
<organism evidence="1 2">
    <name type="scientific">Smallanthus sonchifolius</name>
    <dbReference type="NCBI Taxonomy" id="185202"/>
    <lineage>
        <taxon>Eukaryota</taxon>
        <taxon>Viridiplantae</taxon>
        <taxon>Streptophyta</taxon>
        <taxon>Embryophyta</taxon>
        <taxon>Tracheophyta</taxon>
        <taxon>Spermatophyta</taxon>
        <taxon>Magnoliopsida</taxon>
        <taxon>eudicotyledons</taxon>
        <taxon>Gunneridae</taxon>
        <taxon>Pentapetalae</taxon>
        <taxon>asterids</taxon>
        <taxon>campanulids</taxon>
        <taxon>Asterales</taxon>
        <taxon>Asteraceae</taxon>
        <taxon>Asteroideae</taxon>
        <taxon>Heliantheae alliance</taxon>
        <taxon>Millerieae</taxon>
        <taxon>Smallanthus</taxon>
    </lineage>
</organism>
<name>A0ACB9FTD7_9ASTR</name>